<name>A0ABX7NGJ2_9BACT</name>
<dbReference type="Proteomes" id="UP000663090">
    <property type="component" value="Chromosome"/>
</dbReference>
<feature type="domain" description="ABC3 transporter permease C-terminal" evidence="8">
    <location>
        <begin position="304"/>
        <end position="430"/>
    </location>
</feature>
<feature type="transmembrane region" description="Helical" evidence="7">
    <location>
        <begin position="298"/>
        <end position="323"/>
    </location>
</feature>
<protein>
    <submittedName>
        <fullName evidence="9">FtsX-like permease family protein</fullName>
    </submittedName>
</protein>
<organism evidence="9 10">
    <name type="scientific">Myxococcus landrumensis</name>
    <dbReference type="NCBI Taxonomy" id="2813577"/>
    <lineage>
        <taxon>Bacteria</taxon>
        <taxon>Pseudomonadati</taxon>
        <taxon>Myxococcota</taxon>
        <taxon>Myxococcia</taxon>
        <taxon>Myxococcales</taxon>
        <taxon>Cystobacterineae</taxon>
        <taxon>Myxococcaceae</taxon>
        <taxon>Myxococcus</taxon>
    </lineage>
</organism>
<comment type="similarity">
    <text evidence="2">Belongs to the ABC-4 integral membrane protein family. LolC/E subfamily.</text>
</comment>
<evidence type="ECO:0000256" key="6">
    <source>
        <dbReference type="ARBA" id="ARBA00023136"/>
    </source>
</evidence>
<sequence>MFVLFQMALRNLRAHRERALLLFLVVAGASGVLVMSMALTAGVASAHRQATTTFLSGEVNVGGYFKVHPDSVAPVMGASGRVREVITPLVPEGCHLRERGRGRATVGVARRRYSSFLVSLDVAAEKQALDAILMKEGQLGALARPRTIVLSTAMAERLKVGVGDMATLFTESIGTLRRNALDVEVVAIMQGAGLLGSSSGILISNATLGELQGYRAGAAGVLQLECLTDASGGRDPNAVGDTWRQALRTAGFEVLPALNKAYGDKLAPMLREGWRGQRLDVSTWEDESWFLRFITDGLGALTVVLGLIVLAVVVVGLFMAQSVAVRERTREIGTLRAMGLQRPLVAVLFMTEGLLLGAVGSVCGAAAALGACVLLRDAVPLPGPLVDFFFSPHLPLSPSLGSAVVAVVLVTFCASLAVLVPSLRAAWLSPRSAMESL</sequence>
<gene>
    <name evidence="9" type="ORF">JY572_17760</name>
</gene>
<evidence type="ECO:0000256" key="3">
    <source>
        <dbReference type="ARBA" id="ARBA00022475"/>
    </source>
</evidence>
<keyword evidence="6 7" id="KW-0472">Membrane</keyword>
<evidence type="ECO:0000313" key="10">
    <source>
        <dbReference type="Proteomes" id="UP000663090"/>
    </source>
</evidence>
<dbReference type="RefSeq" id="WP_206719385.1">
    <property type="nucleotide sequence ID" value="NZ_CP071091.1"/>
</dbReference>
<accession>A0ABX7NGJ2</accession>
<evidence type="ECO:0000256" key="5">
    <source>
        <dbReference type="ARBA" id="ARBA00022989"/>
    </source>
</evidence>
<dbReference type="Pfam" id="PF02687">
    <property type="entry name" value="FtsX"/>
    <property type="match status" value="1"/>
</dbReference>
<keyword evidence="3" id="KW-1003">Cell membrane</keyword>
<dbReference type="PANTHER" id="PTHR30489">
    <property type="entry name" value="LIPOPROTEIN-RELEASING SYSTEM TRANSMEMBRANE PROTEIN LOLE"/>
    <property type="match status" value="1"/>
</dbReference>
<evidence type="ECO:0000256" key="1">
    <source>
        <dbReference type="ARBA" id="ARBA00004651"/>
    </source>
</evidence>
<evidence type="ECO:0000256" key="4">
    <source>
        <dbReference type="ARBA" id="ARBA00022692"/>
    </source>
</evidence>
<comment type="subcellular location">
    <subcellularLocation>
        <location evidence="1">Cell membrane</location>
        <topology evidence="1">Multi-pass membrane protein</topology>
    </subcellularLocation>
</comment>
<feature type="transmembrane region" description="Helical" evidence="7">
    <location>
        <begin position="396"/>
        <end position="420"/>
    </location>
</feature>
<keyword evidence="5 7" id="KW-1133">Transmembrane helix</keyword>
<evidence type="ECO:0000259" key="8">
    <source>
        <dbReference type="Pfam" id="PF02687"/>
    </source>
</evidence>
<dbReference type="EMBL" id="CP071091">
    <property type="protein sequence ID" value="QSQ17763.1"/>
    <property type="molecule type" value="Genomic_DNA"/>
</dbReference>
<keyword evidence="10" id="KW-1185">Reference proteome</keyword>
<evidence type="ECO:0000256" key="2">
    <source>
        <dbReference type="ARBA" id="ARBA00005236"/>
    </source>
</evidence>
<dbReference type="InterPro" id="IPR051447">
    <property type="entry name" value="Lipoprotein-release_system"/>
</dbReference>
<reference evidence="9 10" key="1">
    <citation type="submission" date="2021-02" db="EMBL/GenBank/DDBJ databases">
        <title>De Novo genome assembly of isolated myxobacteria.</title>
        <authorList>
            <person name="Stevens D.C."/>
        </authorList>
    </citation>
    <scope>NUCLEOTIDE SEQUENCE [LARGE SCALE GENOMIC DNA]</scope>
    <source>
        <strain evidence="9 10">SCHIC003</strain>
    </source>
</reference>
<evidence type="ECO:0000256" key="7">
    <source>
        <dbReference type="SAM" id="Phobius"/>
    </source>
</evidence>
<proteinExistence type="inferred from homology"/>
<dbReference type="PANTHER" id="PTHR30489:SF0">
    <property type="entry name" value="LIPOPROTEIN-RELEASING SYSTEM TRANSMEMBRANE PROTEIN LOLE"/>
    <property type="match status" value="1"/>
</dbReference>
<feature type="transmembrane region" description="Helical" evidence="7">
    <location>
        <begin position="344"/>
        <end position="376"/>
    </location>
</feature>
<dbReference type="InterPro" id="IPR003838">
    <property type="entry name" value="ABC3_permease_C"/>
</dbReference>
<evidence type="ECO:0000313" key="9">
    <source>
        <dbReference type="EMBL" id="QSQ17763.1"/>
    </source>
</evidence>
<keyword evidence="4 7" id="KW-0812">Transmembrane</keyword>